<dbReference type="Gene3D" id="3.30.530.20">
    <property type="match status" value="1"/>
</dbReference>
<accession>A0A5B8A6E3</accession>
<dbReference type="EMBL" id="CP040896">
    <property type="protein sequence ID" value="QDA61892.1"/>
    <property type="molecule type" value="Genomic_DNA"/>
</dbReference>
<dbReference type="SUPFAM" id="SSF55961">
    <property type="entry name" value="Bet v1-like"/>
    <property type="match status" value="1"/>
</dbReference>
<name>A0A5B8A6E3_9BACT</name>
<dbReference type="RefSeq" id="WP_139517072.1">
    <property type="nucleotide sequence ID" value="NZ_CP040896.1"/>
</dbReference>
<dbReference type="KEGG" id="hyj:FHG12_18100"/>
<dbReference type="InterPro" id="IPR023393">
    <property type="entry name" value="START-like_dom_sf"/>
</dbReference>
<dbReference type="CDD" id="cd07820">
    <property type="entry name" value="SRPBCC_3"/>
    <property type="match status" value="1"/>
</dbReference>
<evidence type="ECO:0000313" key="2">
    <source>
        <dbReference type="Proteomes" id="UP000305398"/>
    </source>
</evidence>
<evidence type="ECO:0000313" key="1">
    <source>
        <dbReference type="EMBL" id="QDA61892.1"/>
    </source>
</evidence>
<dbReference type="Proteomes" id="UP000305398">
    <property type="component" value="Chromosome"/>
</dbReference>
<keyword evidence="2" id="KW-1185">Reference proteome</keyword>
<protein>
    <submittedName>
        <fullName evidence="1">SRPBCC family protein</fullName>
    </submittedName>
</protein>
<organism evidence="1 2">
    <name type="scientific">Hymenobacter jejuensis</name>
    <dbReference type="NCBI Taxonomy" id="2502781"/>
    <lineage>
        <taxon>Bacteria</taxon>
        <taxon>Pseudomonadati</taxon>
        <taxon>Bacteroidota</taxon>
        <taxon>Cytophagia</taxon>
        <taxon>Cytophagales</taxon>
        <taxon>Hymenobacteraceae</taxon>
        <taxon>Hymenobacter</taxon>
    </lineage>
</organism>
<dbReference type="OrthoDB" id="9801773at2"/>
<reference evidence="1 2" key="1">
    <citation type="submission" date="2019-06" db="EMBL/GenBank/DDBJ databases">
        <authorList>
            <person name="Srinivasan S."/>
        </authorList>
    </citation>
    <scope>NUCLEOTIDE SEQUENCE [LARGE SCALE GENOMIC DNA]</scope>
    <source>
        <strain evidence="1 2">17J68-5</strain>
    </source>
</reference>
<sequence length="163" mass="18473">MPRIEIQTIVHAPQGVCYQLALSTDLHTVSTKQTQEKIIAGVRTGILQLGDTVTFRARHFGFWLTLTSQITEAEAPDYFCDVMRQGAFKLMRHEHHFASVGGATVMSDVFTFESPFGWIGKVVDALILRKYLRRFLTQRVSVIKEYAEDGSWRELLPADALDI</sequence>
<dbReference type="AlphaFoldDB" id="A0A5B8A6E3"/>
<proteinExistence type="predicted"/>
<gene>
    <name evidence="1" type="ORF">FHG12_18100</name>
</gene>